<proteinExistence type="predicted"/>
<feature type="domain" description="PPM-type phosphatase" evidence="3">
    <location>
        <begin position="93"/>
        <end position="324"/>
    </location>
</feature>
<keyword evidence="5" id="KW-1185">Reference proteome</keyword>
<evidence type="ECO:0000256" key="1">
    <source>
        <dbReference type="ARBA" id="ARBA00022801"/>
    </source>
</evidence>
<feature type="compositionally biased region" description="Low complexity" evidence="2">
    <location>
        <begin position="330"/>
        <end position="340"/>
    </location>
</feature>
<evidence type="ECO:0000259" key="3">
    <source>
        <dbReference type="SMART" id="SM00331"/>
    </source>
</evidence>
<feature type="region of interest" description="Disordered" evidence="2">
    <location>
        <begin position="328"/>
        <end position="363"/>
    </location>
</feature>
<dbReference type="InterPro" id="IPR052016">
    <property type="entry name" value="Bact_Sigma-Reg"/>
</dbReference>
<dbReference type="EMBL" id="FZOF01000060">
    <property type="protein sequence ID" value="SNT60040.1"/>
    <property type="molecule type" value="Genomic_DNA"/>
</dbReference>
<name>A0A239NZ56_9ACTN</name>
<evidence type="ECO:0000313" key="5">
    <source>
        <dbReference type="Proteomes" id="UP000198280"/>
    </source>
</evidence>
<accession>A0A239NZ56</accession>
<gene>
    <name evidence="4" type="ORF">SAMN05216252_1603</name>
</gene>
<evidence type="ECO:0000313" key="4">
    <source>
        <dbReference type="EMBL" id="SNT60040.1"/>
    </source>
</evidence>
<evidence type="ECO:0000256" key="2">
    <source>
        <dbReference type="SAM" id="MobiDB-lite"/>
    </source>
</evidence>
<dbReference type="Gene3D" id="3.60.40.10">
    <property type="entry name" value="PPM-type phosphatase domain"/>
    <property type="match status" value="1"/>
</dbReference>
<keyword evidence="1" id="KW-0378">Hydrolase</keyword>
<sequence length="363" mass="38622">MTDLERLKDRPPARLVLVAGVLLGTPMVCAAVALYRHGEVVCCVLQLVAAPVAAVACGRLLRLYRRRVAGARAVSDAVQQVLLRPLPSRIGGLDLASVYRACGGQARVGGDLYAVARADAATRVVIGDVRGRGLPSFLDVIAILGAFREWAPQPVTLAELSARLEESFLRYLAEADGHPSCDADERFATLLVLEVPDGESVARMVNFGHPPPVRARSGEPAFLQGTSCPPLGLSPLCDVRAHESAFELGPDDTLLLYTDGLIEARDSTGGCFPLLERAATWTWHDERRCCEERLHDILGEILDDVVAHCGTLPADDLAMIALARHGDGGAARVPRPAGPGRPEGAGPAGQPPAMRRHVTGDMP</sequence>
<dbReference type="InterPro" id="IPR001932">
    <property type="entry name" value="PPM-type_phosphatase-like_dom"/>
</dbReference>
<dbReference type="PANTHER" id="PTHR43156:SF2">
    <property type="entry name" value="STAGE II SPORULATION PROTEIN E"/>
    <property type="match status" value="1"/>
</dbReference>
<dbReference type="Proteomes" id="UP000198280">
    <property type="component" value="Unassembled WGS sequence"/>
</dbReference>
<protein>
    <submittedName>
        <fullName evidence="4">Serine phosphatase RsbU, regulator of sigma subunit</fullName>
    </submittedName>
</protein>
<dbReference type="SMART" id="SM00331">
    <property type="entry name" value="PP2C_SIG"/>
    <property type="match status" value="1"/>
</dbReference>
<dbReference type="AlphaFoldDB" id="A0A239NZ56"/>
<organism evidence="4 5">
    <name type="scientific">Actinacidiphila glaucinigra</name>
    <dbReference type="NCBI Taxonomy" id="235986"/>
    <lineage>
        <taxon>Bacteria</taxon>
        <taxon>Bacillati</taxon>
        <taxon>Actinomycetota</taxon>
        <taxon>Actinomycetes</taxon>
        <taxon>Kitasatosporales</taxon>
        <taxon>Streptomycetaceae</taxon>
        <taxon>Actinacidiphila</taxon>
    </lineage>
</organism>
<dbReference type="OrthoDB" id="311904at2"/>
<reference evidence="4 5" key="1">
    <citation type="submission" date="2017-06" db="EMBL/GenBank/DDBJ databases">
        <authorList>
            <person name="Kim H.J."/>
            <person name="Triplett B.A."/>
        </authorList>
    </citation>
    <scope>NUCLEOTIDE SEQUENCE [LARGE SCALE GENOMIC DNA]</scope>
    <source>
        <strain evidence="4 5">CGMCC 4.1858</strain>
    </source>
</reference>
<dbReference type="PANTHER" id="PTHR43156">
    <property type="entry name" value="STAGE II SPORULATION PROTEIN E-RELATED"/>
    <property type="match status" value="1"/>
</dbReference>
<dbReference type="InterPro" id="IPR036457">
    <property type="entry name" value="PPM-type-like_dom_sf"/>
</dbReference>
<dbReference type="Pfam" id="PF07228">
    <property type="entry name" value="SpoIIE"/>
    <property type="match status" value="1"/>
</dbReference>
<dbReference type="GO" id="GO:0016791">
    <property type="term" value="F:phosphatase activity"/>
    <property type="evidence" value="ECO:0007669"/>
    <property type="project" value="TreeGrafter"/>
</dbReference>
<dbReference type="RefSeq" id="WP_089229433.1">
    <property type="nucleotide sequence ID" value="NZ_JBHJTH010000071.1"/>
</dbReference>